<feature type="transmembrane region" description="Helical" evidence="1">
    <location>
        <begin position="6"/>
        <end position="25"/>
    </location>
</feature>
<protein>
    <recommendedName>
        <fullName evidence="4">Phospholipase_D-nuclease N-terminal</fullName>
    </recommendedName>
</protein>
<feature type="transmembrane region" description="Helical" evidence="1">
    <location>
        <begin position="37"/>
        <end position="56"/>
    </location>
</feature>
<organism evidence="2 3">
    <name type="scientific">Natronobacterium texcoconense</name>
    <dbReference type="NCBI Taxonomy" id="1095778"/>
    <lineage>
        <taxon>Archaea</taxon>
        <taxon>Methanobacteriati</taxon>
        <taxon>Methanobacteriota</taxon>
        <taxon>Stenosarchaea group</taxon>
        <taxon>Halobacteria</taxon>
        <taxon>Halobacteriales</taxon>
        <taxon>Natrialbaceae</taxon>
        <taxon>Natronobacterium</taxon>
    </lineage>
</organism>
<proteinExistence type="predicted"/>
<keyword evidence="1" id="KW-0472">Membrane</keyword>
<evidence type="ECO:0000256" key="1">
    <source>
        <dbReference type="SAM" id="Phobius"/>
    </source>
</evidence>
<keyword evidence="1" id="KW-0812">Transmembrane</keyword>
<evidence type="ECO:0000313" key="3">
    <source>
        <dbReference type="Proteomes" id="UP000198848"/>
    </source>
</evidence>
<dbReference type="EMBL" id="FNLC01000002">
    <property type="protein sequence ID" value="SDR16438.1"/>
    <property type="molecule type" value="Genomic_DNA"/>
</dbReference>
<keyword evidence="1" id="KW-1133">Transmembrane helix</keyword>
<evidence type="ECO:0008006" key="4">
    <source>
        <dbReference type="Google" id="ProtNLM"/>
    </source>
</evidence>
<keyword evidence="3" id="KW-1185">Reference proteome</keyword>
<accession>A0A1H1GU63</accession>
<evidence type="ECO:0000313" key="2">
    <source>
        <dbReference type="EMBL" id="SDR16438.1"/>
    </source>
</evidence>
<gene>
    <name evidence="2" type="ORF">SAMN04489842_2599</name>
</gene>
<dbReference type="STRING" id="1095778.SAMN04489842_2599"/>
<name>A0A1H1GU63_NATTX</name>
<sequence>MEIANLGVNALYIALFWGPFIVGIYAHARRRGIARPFLRAILFGAFGPGGAVVYWIRHGQNDPVSDKSSEASQ</sequence>
<dbReference type="Proteomes" id="UP000198848">
    <property type="component" value="Unassembled WGS sequence"/>
</dbReference>
<reference evidence="3" key="1">
    <citation type="submission" date="2016-10" db="EMBL/GenBank/DDBJ databases">
        <authorList>
            <person name="Varghese N."/>
            <person name="Submissions S."/>
        </authorList>
    </citation>
    <scope>NUCLEOTIDE SEQUENCE [LARGE SCALE GENOMIC DNA]</scope>
    <source>
        <strain evidence="3">DSM 24767</strain>
    </source>
</reference>
<dbReference type="AlphaFoldDB" id="A0A1H1GU63"/>